<dbReference type="InterPro" id="IPR011701">
    <property type="entry name" value="MFS"/>
</dbReference>
<organism evidence="3">
    <name type="scientific">bioreactor metagenome</name>
    <dbReference type="NCBI Taxonomy" id="1076179"/>
    <lineage>
        <taxon>unclassified sequences</taxon>
        <taxon>metagenomes</taxon>
        <taxon>ecological metagenomes</taxon>
    </lineage>
</organism>
<dbReference type="Gene3D" id="1.20.1250.20">
    <property type="entry name" value="MFS general substrate transporter like domains"/>
    <property type="match status" value="2"/>
</dbReference>
<protein>
    <recommendedName>
        <fullName evidence="2">Major facilitator superfamily (MFS) profile domain-containing protein</fullName>
    </recommendedName>
</protein>
<feature type="transmembrane region" description="Helical" evidence="1">
    <location>
        <begin position="385"/>
        <end position="408"/>
    </location>
</feature>
<feature type="transmembrane region" description="Helical" evidence="1">
    <location>
        <begin position="137"/>
        <end position="157"/>
    </location>
</feature>
<reference evidence="3" key="1">
    <citation type="submission" date="2019-08" db="EMBL/GenBank/DDBJ databases">
        <authorList>
            <person name="Kucharzyk K."/>
            <person name="Murdoch R.W."/>
            <person name="Higgins S."/>
            <person name="Loffler F."/>
        </authorList>
    </citation>
    <scope>NUCLEOTIDE SEQUENCE</scope>
</reference>
<feature type="transmembrane region" description="Helical" evidence="1">
    <location>
        <begin position="294"/>
        <end position="315"/>
    </location>
</feature>
<accession>A0A644YPW1</accession>
<feature type="transmembrane region" description="Helical" evidence="1">
    <location>
        <begin position="169"/>
        <end position="189"/>
    </location>
</feature>
<feature type="transmembrane region" description="Helical" evidence="1">
    <location>
        <begin position="49"/>
        <end position="67"/>
    </location>
</feature>
<dbReference type="Pfam" id="PF07690">
    <property type="entry name" value="MFS_1"/>
    <property type="match status" value="1"/>
</dbReference>
<comment type="caution">
    <text evidence="3">The sequence shown here is derived from an EMBL/GenBank/DDBJ whole genome shotgun (WGS) entry which is preliminary data.</text>
</comment>
<dbReference type="SUPFAM" id="SSF103473">
    <property type="entry name" value="MFS general substrate transporter"/>
    <property type="match status" value="1"/>
</dbReference>
<feature type="transmembrane region" description="Helical" evidence="1">
    <location>
        <begin position="104"/>
        <end position="125"/>
    </location>
</feature>
<feature type="transmembrane region" description="Helical" evidence="1">
    <location>
        <begin position="321"/>
        <end position="345"/>
    </location>
</feature>
<proteinExistence type="predicted"/>
<feature type="transmembrane region" description="Helical" evidence="1">
    <location>
        <begin position="231"/>
        <end position="252"/>
    </location>
</feature>
<feature type="transmembrane region" description="Helical" evidence="1">
    <location>
        <begin position="7"/>
        <end position="29"/>
    </location>
</feature>
<dbReference type="InterPro" id="IPR050327">
    <property type="entry name" value="Proton-linked_MCT"/>
</dbReference>
<feature type="transmembrane region" description="Helical" evidence="1">
    <location>
        <begin position="79"/>
        <end position="98"/>
    </location>
</feature>
<evidence type="ECO:0000259" key="2">
    <source>
        <dbReference type="PROSITE" id="PS50850"/>
    </source>
</evidence>
<dbReference type="InterPro" id="IPR020846">
    <property type="entry name" value="MFS_dom"/>
</dbReference>
<feature type="domain" description="Major facilitator superfamily (MFS) profile" evidence="2">
    <location>
        <begin position="13"/>
        <end position="412"/>
    </location>
</feature>
<evidence type="ECO:0000313" key="3">
    <source>
        <dbReference type="EMBL" id="MPM30546.1"/>
    </source>
</evidence>
<dbReference type="PROSITE" id="PS50850">
    <property type="entry name" value="MFS"/>
    <property type="match status" value="1"/>
</dbReference>
<keyword evidence="1" id="KW-0812">Transmembrane</keyword>
<dbReference type="PANTHER" id="PTHR11360">
    <property type="entry name" value="MONOCARBOXYLATE TRANSPORTER"/>
    <property type="match status" value="1"/>
</dbReference>
<feature type="transmembrane region" description="Helical" evidence="1">
    <location>
        <begin position="264"/>
        <end position="287"/>
    </location>
</feature>
<dbReference type="AlphaFoldDB" id="A0A644YPW1"/>
<keyword evidence="1" id="KW-0472">Membrane</keyword>
<dbReference type="InterPro" id="IPR036259">
    <property type="entry name" value="MFS_trans_sf"/>
</dbReference>
<dbReference type="EMBL" id="VSSQ01005817">
    <property type="protein sequence ID" value="MPM30546.1"/>
    <property type="molecule type" value="Genomic_DNA"/>
</dbReference>
<gene>
    <name evidence="3" type="ORF">SDC9_77096</name>
</gene>
<feature type="transmembrane region" description="Helical" evidence="1">
    <location>
        <begin position="357"/>
        <end position="379"/>
    </location>
</feature>
<keyword evidence="1" id="KW-1133">Transmembrane helix</keyword>
<name>A0A644YPW1_9ZZZZ</name>
<dbReference type="PANTHER" id="PTHR11360:SF290">
    <property type="entry name" value="MONOCARBOXYLATE MFS PERMEASE"/>
    <property type="match status" value="1"/>
</dbReference>
<dbReference type="GO" id="GO:0022857">
    <property type="term" value="F:transmembrane transporter activity"/>
    <property type="evidence" value="ECO:0007669"/>
    <property type="project" value="InterPro"/>
</dbReference>
<evidence type="ECO:0000256" key="1">
    <source>
        <dbReference type="SAM" id="Phobius"/>
    </source>
</evidence>
<sequence length="425" mass="45266">MEARKSNYPWVIVITALFWSGLVFGLMGNTVGLYYSPVSKEMGWTMTQTSFYMTIYPIVAGIFSPIAGKLFSSYRKTQYILAGIAGVWCVVYVWSSTFTATWQWTLYGVITGVLGGFLMYIPIPMLVNNWFTRQKGIALGVAACFVNVVPAICNPIITAQIATYGWRSVRLVVAIIVAVIVIPVTILFVRKFPKDKGVLSWGEGEADVSGAAAKPASLSGVAAGTAMKSPAFWLALLAAACIVSCATINQRIASLATARGFDPVAIGMASSVIMVGGIVGKFILGFIRDKSNNAIITGLTCAAFGLIGCLLFLTVGTTGVAIFYISILIYGFGYAGLTVVPPMVVEAAFGGKNFGQIYANVTVVTCIASSFTSLIYAQIIDRTGGYEGCFILAIVFYAIFAICVPLIVKMGQKLPRETSTAVFGG</sequence>